<evidence type="ECO:0000313" key="1">
    <source>
        <dbReference type="EMBL" id="CAG8660560.1"/>
    </source>
</evidence>
<dbReference type="Proteomes" id="UP000789706">
    <property type="component" value="Unassembled WGS sequence"/>
</dbReference>
<evidence type="ECO:0000313" key="2">
    <source>
        <dbReference type="Proteomes" id="UP000789706"/>
    </source>
</evidence>
<dbReference type="Gene3D" id="1.20.930.20">
    <property type="entry name" value="Adaptor protein Cbl, N-terminal domain"/>
    <property type="match status" value="1"/>
</dbReference>
<gene>
    <name evidence="1" type="ORF">DEBURN_LOCUS11743</name>
</gene>
<dbReference type="EMBL" id="CAJVPK010008380">
    <property type="protein sequence ID" value="CAG8660560.1"/>
    <property type="molecule type" value="Genomic_DNA"/>
</dbReference>
<sequence length="138" mass="15813">MFKKEKKTSKSDDEDERVPDIKGNSEIALTALNVAGAMGEPFLPLIGAVTIVISEIIKVYEDVQYNKKICNSLMDRVDNAGAAVRTFERRQTENEKDFCNQEFYNSFVRFVEIMKRIKKFIGDVSNLNKYQKFIRSGS</sequence>
<dbReference type="AlphaFoldDB" id="A0A9N9H6I5"/>
<protein>
    <submittedName>
        <fullName evidence="1">9697_t:CDS:1</fullName>
    </submittedName>
</protein>
<dbReference type="InterPro" id="IPR059179">
    <property type="entry name" value="MLKL-like_MCAfunc"/>
</dbReference>
<reference evidence="1" key="1">
    <citation type="submission" date="2021-06" db="EMBL/GenBank/DDBJ databases">
        <authorList>
            <person name="Kallberg Y."/>
            <person name="Tangrot J."/>
            <person name="Rosling A."/>
        </authorList>
    </citation>
    <scope>NUCLEOTIDE SEQUENCE</scope>
    <source>
        <strain evidence="1">AZ414A</strain>
    </source>
</reference>
<dbReference type="GO" id="GO:0007166">
    <property type="term" value="P:cell surface receptor signaling pathway"/>
    <property type="evidence" value="ECO:0007669"/>
    <property type="project" value="InterPro"/>
</dbReference>
<comment type="caution">
    <text evidence="1">The sequence shown here is derived from an EMBL/GenBank/DDBJ whole genome shotgun (WGS) entry which is preliminary data.</text>
</comment>
<dbReference type="OrthoDB" id="2314769at2759"/>
<name>A0A9N9H6I5_9GLOM</name>
<proteinExistence type="predicted"/>
<feature type="non-terminal residue" evidence="1">
    <location>
        <position position="138"/>
    </location>
</feature>
<accession>A0A9N9H6I5</accession>
<keyword evidence="2" id="KW-1185">Reference proteome</keyword>
<organism evidence="1 2">
    <name type="scientific">Diversispora eburnea</name>
    <dbReference type="NCBI Taxonomy" id="1213867"/>
    <lineage>
        <taxon>Eukaryota</taxon>
        <taxon>Fungi</taxon>
        <taxon>Fungi incertae sedis</taxon>
        <taxon>Mucoromycota</taxon>
        <taxon>Glomeromycotina</taxon>
        <taxon>Glomeromycetes</taxon>
        <taxon>Diversisporales</taxon>
        <taxon>Diversisporaceae</taxon>
        <taxon>Diversispora</taxon>
    </lineage>
</organism>
<dbReference type="InterPro" id="IPR036537">
    <property type="entry name" value="Adaptor_Cbl_N_dom_sf"/>
</dbReference>
<dbReference type="CDD" id="cd21037">
    <property type="entry name" value="MLKL_NTD"/>
    <property type="match status" value="1"/>
</dbReference>